<proteinExistence type="predicted"/>
<keyword evidence="2" id="KW-1185">Reference proteome</keyword>
<evidence type="ECO:0000313" key="1">
    <source>
        <dbReference type="EMBL" id="MCB2377162.1"/>
    </source>
</evidence>
<comment type="caution">
    <text evidence="1">The sequence shown here is derived from an EMBL/GenBank/DDBJ whole genome shotgun (WGS) entry which is preliminary data.</text>
</comment>
<dbReference type="Proteomes" id="UP001165297">
    <property type="component" value="Unassembled WGS sequence"/>
</dbReference>
<reference evidence="1" key="1">
    <citation type="submission" date="2021-10" db="EMBL/GenBank/DDBJ databases">
        <authorList>
            <person name="Dean J.D."/>
            <person name="Kim M.K."/>
            <person name="Newey C.N."/>
            <person name="Stoker T.S."/>
            <person name="Thompson D.W."/>
            <person name="Grose J.H."/>
        </authorList>
    </citation>
    <scope>NUCLEOTIDE SEQUENCE</scope>
    <source>
        <strain evidence="1">BT635</strain>
    </source>
</reference>
<organism evidence="1 2">
    <name type="scientific">Hymenobacter nitidus</name>
    <dbReference type="NCBI Taxonomy" id="2880929"/>
    <lineage>
        <taxon>Bacteria</taxon>
        <taxon>Pseudomonadati</taxon>
        <taxon>Bacteroidota</taxon>
        <taxon>Cytophagia</taxon>
        <taxon>Cytophagales</taxon>
        <taxon>Hymenobacteraceae</taxon>
        <taxon>Hymenobacter</taxon>
    </lineage>
</organism>
<gene>
    <name evidence="1" type="ORF">LGH70_06185</name>
</gene>
<dbReference type="EMBL" id="JAJADQ010000002">
    <property type="protein sequence ID" value="MCB2377162.1"/>
    <property type="molecule type" value="Genomic_DNA"/>
</dbReference>
<sequence length="139" mass="15805">MLGFSFLLSFLSRGLNSHSQRRADDAQLRQELLAHQRRQLLHASIPEVYAVQEQFGARFEELRYLLIQHDPAFLGPVAAASPLYAELTRTLLYQLDKATTQLLVVELVQREIGLWFGRHYAAQSGVGALATAIDDWRQQ</sequence>
<dbReference type="RefSeq" id="WP_226183703.1">
    <property type="nucleotide sequence ID" value="NZ_JAJADQ010000002.1"/>
</dbReference>
<protein>
    <submittedName>
        <fullName evidence="1">Uncharacterized protein</fullName>
    </submittedName>
</protein>
<name>A0ABS8A9U4_9BACT</name>
<evidence type="ECO:0000313" key="2">
    <source>
        <dbReference type="Proteomes" id="UP001165297"/>
    </source>
</evidence>
<accession>A0ABS8A9U4</accession>